<dbReference type="EMBL" id="AYLO01000140">
    <property type="protein sequence ID" value="ESS68092.1"/>
    <property type="molecule type" value="Genomic_DNA"/>
</dbReference>
<gene>
    <name evidence="1" type="ORF">MGMO_153c00130</name>
</gene>
<accession>V5BPM8</accession>
<proteinExistence type="predicted"/>
<reference evidence="1 2" key="1">
    <citation type="journal article" date="2013" name="Genome Announc.">
        <title>Draft Genome Sequence of the Methanotrophic Gammaproteobacterium Methyloglobulus morosus DSM 22980 Strain KoM1.</title>
        <authorList>
            <person name="Poehlein A."/>
            <person name="Deutzmann J.S."/>
            <person name="Daniel R."/>
            <person name="Simeonova D.D."/>
        </authorList>
    </citation>
    <scope>NUCLEOTIDE SEQUENCE [LARGE SCALE GENOMIC DNA]</scope>
    <source>
        <strain evidence="1 2">KoM1</strain>
    </source>
</reference>
<keyword evidence="2" id="KW-1185">Reference proteome</keyword>
<comment type="caution">
    <text evidence="1">The sequence shown here is derived from an EMBL/GenBank/DDBJ whole genome shotgun (WGS) entry which is preliminary data.</text>
</comment>
<sequence length="82" mass="8860">MTVMMIIVPTIVNNTINSPIRCASLGSMLNAVPTTLPTYKQPLTCHVGNRIERAHSNSTCQLLAQEPSNLPQNPFLVEAAEG</sequence>
<evidence type="ECO:0000313" key="1">
    <source>
        <dbReference type="EMBL" id="ESS68092.1"/>
    </source>
</evidence>
<dbReference type="Proteomes" id="UP000017842">
    <property type="component" value="Unassembled WGS sequence"/>
</dbReference>
<organism evidence="1 2">
    <name type="scientific">Methyloglobulus morosus KoM1</name>
    <dbReference type="NCBI Taxonomy" id="1116472"/>
    <lineage>
        <taxon>Bacteria</taxon>
        <taxon>Pseudomonadati</taxon>
        <taxon>Pseudomonadota</taxon>
        <taxon>Gammaproteobacteria</taxon>
        <taxon>Methylococcales</taxon>
        <taxon>Methylococcaceae</taxon>
        <taxon>Methyloglobulus</taxon>
    </lineage>
</organism>
<protein>
    <submittedName>
        <fullName evidence="1">Uncharacterized protein</fullName>
    </submittedName>
</protein>
<evidence type="ECO:0000313" key="2">
    <source>
        <dbReference type="Proteomes" id="UP000017842"/>
    </source>
</evidence>
<name>V5BPM8_9GAMM</name>
<dbReference type="AlphaFoldDB" id="V5BPM8"/>